<accession>A0AAJ0GSH2</accession>
<feature type="region of interest" description="Disordered" evidence="1">
    <location>
        <begin position="69"/>
        <end position="123"/>
    </location>
</feature>
<proteinExistence type="predicted"/>
<name>A0AAJ0GSH2_9PEZI</name>
<dbReference type="RefSeq" id="XP_062720850.1">
    <property type="nucleotide sequence ID" value="XM_062869238.1"/>
</dbReference>
<keyword evidence="3" id="KW-1185">Reference proteome</keyword>
<reference evidence="2" key="2">
    <citation type="submission" date="2023-06" db="EMBL/GenBank/DDBJ databases">
        <authorList>
            <consortium name="Lawrence Berkeley National Laboratory"/>
            <person name="Mondo S.J."/>
            <person name="Hensen N."/>
            <person name="Bonometti L."/>
            <person name="Westerberg I."/>
            <person name="Brannstrom I.O."/>
            <person name="Guillou S."/>
            <person name="Cros-Aarteil S."/>
            <person name="Calhoun S."/>
            <person name="Haridas S."/>
            <person name="Kuo A."/>
            <person name="Pangilinan J."/>
            <person name="Riley R."/>
            <person name="Labutti K."/>
            <person name="Andreopoulos B."/>
            <person name="Lipzen A."/>
            <person name="Chen C."/>
            <person name="Yanf M."/>
            <person name="Daum C."/>
            <person name="Ng V."/>
            <person name="Clum A."/>
            <person name="Steindorff A."/>
            <person name="Ohm R."/>
            <person name="Martin F."/>
            <person name="Silar P."/>
            <person name="Natvig D."/>
            <person name="Lalanne C."/>
            <person name="Gautier V."/>
            <person name="Ament-Velasquez S.L."/>
            <person name="Kruys A."/>
            <person name="Hutchinson M.I."/>
            <person name="Powell A.J."/>
            <person name="Barry K."/>
            <person name="Miller A.N."/>
            <person name="Grigoriev I.V."/>
            <person name="Debuchy R."/>
            <person name="Gladieux P."/>
            <person name="Thoren M.H."/>
            <person name="Johannesson H."/>
        </authorList>
    </citation>
    <scope>NUCLEOTIDE SEQUENCE</scope>
    <source>
        <strain evidence="2">CBS 333.67</strain>
    </source>
</reference>
<evidence type="ECO:0000313" key="2">
    <source>
        <dbReference type="EMBL" id="KAK3305070.1"/>
    </source>
</evidence>
<gene>
    <name evidence="2" type="ORF">B0T15DRAFT_531235</name>
</gene>
<sequence length="123" mass="13057">MHPIPWTVSNALVTRAAWGAALSTTYSIGSLSLNVESFARVLYGRSHSPTATATIIIALEVLSRTNHIGQPGGAVQPTGTPIGTHGMSRTIHEGAKGRQRPGATIWTPRDAGEHERPQKIVSI</sequence>
<evidence type="ECO:0000313" key="3">
    <source>
        <dbReference type="Proteomes" id="UP001273166"/>
    </source>
</evidence>
<evidence type="ECO:0000256" key="1">
    <source>
        <dbReference type="SAM" id="MobiDB-lite"/>
    </source>
</evidence>
<dbReference type="EMBL" id="JAUDZG010000004">
    <property type="protein sequence ID" value="KAK3305070.1"/>
    <property type="molecule type" value="Genomic_DNA"/>
</dbReference>
<feature type="compositionally biased region" description="Basic and acidic residues" evidence="1">
    <location>
        <begin position="110"/>
        <end position="123"/>
    </location>
</feature>
<dbReference type="AlphaFoldDB" id="A0AAJ0GSH2"/>
<dbReference type="GeneID" id="87888067"/>
<dbReference type="Proteomes" id="UP001273166">
    <property type="component" value="Unassembled WGS sequence"/>
</dbReference>
<organism evidence="2 3">
    <name type="scientific">Chaetomium strumarium</name>
    <dbReference type="NCBI Taxonomy" id="1170767"/>
    <lineage>
        <taxon>Eukaryota</taxon>
        <taxon>Fungi</taxon>
        <taxon>Dikarya</taxon>
        <taxon>Ascomycota</taxon>
        <taxon>Pezizomycotina</taxon>
        <taxon>Sordariomycetes</taxon>
        <taxon>Sordariomycetidae</taxon>
        <taxon>Sordariales</taxon>
        <taxon>Chaetomiaceae</taxon>
        <taxon>Chaetomium</taxon>
    </lineage>
</organism>
<protein>
    <submittedName>
        <fullName evidence="2">Uncharacterized protein</fullName>
    </submittedName>
</protein>
<reference evidence="2" key="1">
    <citation type="journal article" date="2023" name="Mol. Phylogenet. Evol.">
        <title>Genome-scale phylogeny and comparative genomics of the fungal order Sordariales.</title>
        <authorList>
            <person name="Hensen N."/>
            <person name="Bonometti L."/>
            <person name="Westerberg I."/>
            <person name="Brannstrom I.O."/>
            <person name="Guillou S."/>
            <person name="Cros-Aarteil S."/>
            <person name="Calhoun S."/>
            <person name="Haridas S."/>
            <person name="Kuo A."/>
            <person name="Mondo S."/>
            <person name="Pangilinan J."/>
            <person name="Riley R."/>
            <person name="LaButti K."/>
            <person name="Andreopoulos B."/>
            <person name="Lipzen A."/>
            <person name="Chen C."/>
            <person name="Yan M."/>
            <person name="Daum C."/>
            <person name="Ng V."/>
            <person name="Clum A."/>
            <person name="Steindorff A."/>
            <person name="Ohm R.A."/>
            <person name="Martin F."/>
            <person name="Silar P."/>
            <person name="Natvig D.O."/>
            <person name="Lalanne C."/>
            <person name="Gautier V."/>
            <person name="Ament-Velasquez S.L."/>
            <person name="Kruys A."/>
            <person name="Hutchinson M.I."/>
            <person name="Powell A.J."/>
            <person name="Barry K."/>
            <person name="Miller A.N."/>
            <person name="Grigoriev I.V."/>
            <person name="Debuchy R."/>
            <person name="Gladieux P."/>
            <person name="Hiltunen Thoren M."/>
            <person name="Johannesson H."/>
        </authorList>
    </citation>
    <scope>NUCLEOTIDE SEQUENCE</scope>
    <source>
        <strain evidence="2">CBS 333.67</strain>
    </source>
</reference>
<comment type="caution">
    <text evidence="2">The sequence shown here is derived from an EMBL/GenBank/DDBJ whole genome shotgun (WGS) entry which is preliminary data.</text>
</comment>